<dbReference type="PANTHER" id="PTHR39322">
    <property type="entry name" value="ACYL-HOMOSERINE-LACTONE SYNTHASE"/>
    <property type="match status" value="1"/>
</dbReference>
<keyword evidence="2 7" id="KW-0673">Quorum sensing</keyword>
<dbReference type="AlphaFoldDB" id="A0A6J5EGJ7"/>
<reference evidence="9 10" key="1">
    <citation type="submission" date="2020-04" db="EMBL/GenBank/DDBJ databases">
        <authorList>
            <person name="De Canck E."/>
        </authorList>
    </citation>
    <scope>NUCLEOTIDE SEQUENCE [LARGE SCALE GENOMIC DNA]</scope>
    <source>
        <strain evidence="9 10">LMG 29542</strain>
    </source>
</reference>
<keyword evidence="3 8" id="KW-0808">Transferase</keyword>
<dbReference type="EMBL" id="CADIKH010000024">
    <property type="protein sequence ID" value="CAB3764511.1"/>
    <property type="molecule type" value="Genomic_DNA"/>
</dbReference>
<dbReference type="Pfam" id="PF00765">
    <property type="entry name" value="Autoind_synth"/>
    <property type="match status" value="1"/>
</dbReference>
<proteinExistence type="inferred from homology"/>
<dbReference type="Proteomes" id="UP000494363">
    <property type="component" value="Unassembled WGS sequence"/>
</dbReference>
<dbReference type="PROSITE" id="PS00949">
    <property type="entry name" value="AUTOINDUCER_SYNTH_1"/>
    <property type="match status" value="1"/>
</dbReference>
<keyword evidence="4 8" id="KW-0949">S-adenosyl-L-methionine</keyword>
<dbReference type="GO" id="GO:0009372">
    <property type="term" value="P:quorum sensing"/>
    <property type="evidence" value="ECO:0007669"/>
    <property type="project" value="UniProtKB-UniRule"/>
</dbReference>
<evidence type="ECO:0000256" key="5">
    <source>
        <dbReference type="ARBA" id="ARBA00022929"/>
    </source>
</evidence>
<accession>A0A6J5EGJ7</accession>
<dbReference type="PROSITE" id="PS51187">
    <property type="entry name" value="AUTOINDUCER_SYNTH_2"/>
    <property type="match status" value="1"/>
</dbReference>
<evidence type="ECO:0000256" key="6">
    <source>
        <dbReference type="ARBA" id="ARBA00048576"/>
    </source>
</evidence>
<evidence type="ECO:0000256" key="2">
    <source>
        <dbReference type="ARBA" id="ARBA00022654"/>
    </source>
</evidence>
<dbReference type="GO" id="GO:0007165">
    <property type="term" value="P:signal transduction"/>
    <property type="evidence" value="ECO:0007669"/>
    <property type="project" value="TreeGrafter"/>
</dbReference>
<dbReference type="PANTHER" id="PTHR39322:SF1">
    <property type="entry name" value="ISOVALERYL-HOMOSERINE LACTONE SYNTHASE"/>
    <property type="match status" value="1"/>
</dbReference>
<evidence type="ECO:0000256" key="7">
    <source>
        <dbReference type="PROSITE-ProRule" id="PRU00533"/>
    </source>
</evidence>
<evidence type="ECO:0000313" key="9">
    <source>
        <dbReference type="EMBL" id="CAB3764511.1"/>
    </source>
</evidence>
<organism evidence="9 10">
    <name type="scientific">Paraburkholderia humisilvae</name>
    <dbReference type="NCBI Taxonomy" id="627669"/>
    <lineage>
        <taxon>Bacteria</taxon>
        <taxon>Pseudomonadati</taxon>
        <taxon>Pseudomonadota</taxon>
        <taxon>Betaproteobacteria</taxon>
        <taxon>Burkholderiales</taxon>
        <taxon>Burkholderiaceae</taxon>
        <taxon>Paraburkholderia</taxon>
    </lineage>
</organism>
<dbReference type="Gene3D" id="3.40.630.30">
    <property type="match status" value="1"/>
</dbReference>
<dbReference type="InterPro" id="IPR001690">
    <property type="entry name" value="Autoind_synthase"/>
</dbReference>
<dbReference type="EC" id="2.3.1.184" evidence="1 8"/>
<name>A0A6J5EGJ7_9BURK</name>
<gene>
    <name evidence="9" type="primary">lasI</name>
    <name evidence="9" type="ORF">LMG29542_04913</name>
</gene>
<keyword evidence="10" id="KW-1185">Reference proteome</keyword>
<evidence type="ECO:0000256" key="8">
    <source>
        <dbReference type="RuleBase" id="RU361135"/>
    </source>
</evidence>
<dbReference type="SUPFAM" id="SSF55729">
    <property type="entry name" value="Acyl-CoA N-acyltransferases (Nat)"/>
    <property type="match status" value="1"/>
</dbReference>
<comment type="similarity">
    <text evidence="7 8">Belongs to the autoinducer synthase family.</text>
</comment>
<keyword evidence="5 7" id="KW-0071">Autoinducer synthesis</keyword>
<comment type="catalytic activity">
    <reaction evidence="6 8">
        <text>a fatty acyl-[ACP] + S-adenosyl-L-methionine = an N-acyl-L-homoserine lactone + S-methyl-5'-thioadenosine + holo-[ACP] + H(+)</text>
        <dbReference type="Rhea" id="RHEA:10096"/>
        <dbReference type="Rhea" id="RHEA-COMP:9685"/>
        <dbReference type="Rhea" id="RHEA-COMP:14125"/>
        <dbReference type="ChEBI" id="CHEBI:15378"/>
        <dbReference type="ChEBI" id="CHEBI:17509"/>
        <dbReference type="ChEBI" id="CHEBI:55474"/>
        <dbReference type="ChEBI" id="CHEBI:59789"/>
        <dbReference type="ChEBI" id="CHEBI:64479"/>
        <dbReference type="ChEBI" id="CHEBI:138651"/>
        <dbReference type="EC" id="2.3.1.184"/>
    </reaction>
</comment>
<evidence type="ECO:0000256" key="3">
    <source>
        <dbReference type="ARBA" id="ARBA00022679"/>
    </source>
</evidence>
<dbReference type="GO" id="GO:0061579">
    <property type="term" value="F:N-acyl homoserine lactone synthase activity"/>
    <property type="evidence" value="ECO:0007669"/>
    <property type="project" value="UniProtKB-UniRule"/>
</dbReference>
<dbReference type="InterPro" id="IPR016181">
    <property type="entry name" value="Acyl_CoA_acyltransferase"/>
</dbReference>
<evidence type="ECO:0000313" key="10">
    <source>
        <dbReference type="Proteomes" id="UP000494363"/>
    </source>
</evidence>
<protein>
    <recommendedName>
        <fullName evidence="1 8">Acyl-homoserine-lactone synthase</fullName>
        <ecNumber evidence="1 8">2.3.1.184</ecNumber>
    </recommendedName>
    <alternativeName>
        <fullName evidence="8">Autoinducer synthesis protein</fullName>
    </alternativeName>
</protein>
<evidence type="ECO:0000256" key="4">
    <source>
        <dbReference type="ARBA" id="ARBA00022691"/>
    </source>
</evidence>
<dbReference type="PRINTS" id="PR01549">
    <property type="entry name" value="AUTOINDCRSYN"/>
</dbReference>
<dbReference type="InterPro" id="IPR018311">
    <property type="entry name" value="Autoind_synth_CS"/>
</dbReference>
<sequence length="188" mass="21088">MFRLRHRVFVERLGWELPGTALLESDSYDAEQTHYLVAFLQDVCIGCWRLLPTTGPYMLRDEFTALLGDNIPPHDACVWELSRFAIESEQQNAFGFADATRQMFSEVHRFAMDHGIRRYVTVTTVAIERMLRHAGVACERFSAPQPLGNDLAVAVSLSPADFGRAGAAVRKVGTMAKDEHNLRDMSAA</sequence>
<keyword evidence="9" id="KW-0012">Acyltransferase</keyword>
<evidence type="ECO:0000256" key="1">
    <source>
        <dbReference type="ARBA" id="ARBA00012340"/>
    </source>
</evidence>